<accession>A0A183CM24</accession>
<organism evidence="2 3">
    <name type="scientific">Globodera pallida</name>
    <name type="common">Potato cyst nematode worm</name>
    <name type="synonym">Heterodera pallida</name>
    <dbReference type="NCBI Taxonomy" id="36090"/>
    <lineage>
        <taxon>Eukaryota</taxon>
        <taxon>Metazoa</taxon>
        <taxon>Ecdysozoa</taxon>
        <taxon>Nematoda</taxon>
        <taxon>Chromadorea</taxon>
        <taxon>Rhabditida</taxon>
        <taxon>Tylenchina</taxon>
        <taxon>Tylenchomorpha</taxon>
        <taxon>Tylenchoidea</taxon>
        <taxon>Heteroderidae</taxon>
        <taxon>Heteroderinae</taxon>
        <taxon>Globodera</taxon>
    </lineage>
</organism>
<evidence type="ECO:0000313" key="3">
    <source>
        <dbReference type="WBParaSite" id="GPLIN_001393000"/>
    </source>
</evidence>
<reference evidence="3" key="3">
    <citation type="submission" date="2016-06" db="UniProtKB">
        <authorList>
            <consortium name="WormBaseParasite"/>
        </authorList>
    </citation>
    <scope>IDENTIFICATION</scope>
</reference>
<keyword evidence="2" id="KW-1185">Reference proteome</keyword>
<reference evidence="2" key="2">
    <citation type="submission" date="2014-05" db="EMBL/GenBank/DDBJ databases">
        <title>The genome and life-stage specific transcriptomes of Globodera pallida elucidate key aspects of plant parasitism by a cyst nematode.</title>
        <authorList>
            <person name="Cotton J.A."/>
            <person name="Lilley C.J."/>
            <person name="Jones L.M."/>
            <person name="Kikuchi T."/>
            <person name="Reid A.J."/>
            <person name="Thorpe P."/>
            <person name="Tsai I.J."/>
            <person name="Beasley H."/>
            <person name="Blok V."/>
            <person name="Cock P.J.A."/>
            <person name="Van den Akker S.E."/>
            <person name="Holroyd N."/>
            <person name="Hunt M."/>
            <person name="Mantelin S."/>
            <person name="Naghra H."/>
            <person name="Pain A."/>
            <person name="Palomares-Rius J.E."/>
            <person name="Zarowiecki M."/>
            <person name="Berriman M."/>
            <person name="Jones J.T."/>
            <person name="Urwin P.E."/>
        </authorList>
    </citation>
    <scope>NUCLEOTIDE SEQUENCE [LARGE SCALE GENOMIC DNA]</scope>
    <source>
        <strain evidence="2">Lindley</strain>
    </source>
</reference>
<evidence type="ECO:0000256" key="1">
    <source>
        <dbReference type="SAM" id="SignalP"/>
    </source>
</evidence>
<proteinExistence type="predicted"/>
<protein>
    <submittedName>
        <fullName evidence="3">Uncharacterized protein</fullName>
    </submittedName>
</protein>
<feature type="chain" id="PRO_5008147792" evidence="1">
    <location>
        <begin position="26"/>
        <end position="93"/>
    </location>
</feature>
<dbReference type="Proteomes" id="UP000050741">
    <property type="component" value="Unassembled WGS sequence"/>
</dbReference>
<name>A0A183CM24_GLOPA</name>
<reference evidence="2" key="1">
    <citation type="submission" date="2013-12" db="EMBL/GenBank/DDBJ databases">
        <authorList>
            <person name="Aslett M."/>
        </authorList>
    </citation>
    <scope>NUCLEOTIDE SEQUENCE [LARGE SCALE GENOMIC DNA]</scope>
    <source>
        <strain evidence="2">Lindley</strain>
    </source>
</reference>
<dbReference type="AlphaFoldDB" id="A0A183CM24"/>
<dbReference type="WBParaSite" id="GPLIN_001393000">
    <property type="protein sequence ID" value="GPLIN_001393000"/>
    <property type="gene ID" value="GPLIN_001393000"/>
</dbReference>
<sequence length="93" mass="9448">MALLFRSKVLVGLCVLSLFIATAFASFGGPFDFFGAAPFDPMPVPVVPPPLPPPPPPPPPPVVYVKKPYGYGGGYGGAFGGGFGGGGYGYGKK</sequence>
<feature type="signal peptide" evidence="1">
    <location>
        <begin position="1"/>
        <end position="25"/>
    </location>
</feature>
<evidence type="ECO:0000313" key="2">
    <source>
        <dbReference type="Proteomes" id="UP000050741"/>
    </source>
</evidence>
<keyword evidence="1" id="KW-0732">Signal</keyword>